<proteinExistence type="predicted"/>
<dbReference type="Proteomes" id="UP000789508">
    <property type="component" value="Unassembled WGS sequence"/>
</dbReference>
<dbReference type="OrthoDB" id="2158935at2759"/>
<gene>
    <name evidence="1" type="ORF">ALEPTO_LOCUS5174</name>
</gene>
<dbReference type="EMBL" id="CAJVPS010001384">
    <property type="protein sequence ID" value="CAG8536043.1"/>
    <property type="molecule type" value="Genomic_DNA"/>
</dbReference>
<protein>
    <submittedName>
        <fullName evidence="1">1984_t:CDS:1</fullName>
    </submittedName>
</protein>
<comment type="caution">
    <text evidence="1">The sequence shown here is derived from an EMBL/GenBank/DDBJ whole genome shotgun (WGS) entry which is preliminary data.</text>
</comment>
<name>A0A9N9FIT6_9GLOM</name>
<accession>A0A9N9FIT6</accession>
<sequence>MSTNSGNKKIGILAAARRFGVDKSMVSRWMPNEEKFNNAVSKNRRVGAGRIAVYPVAEEELVNWIRELRLVGIANRRN</sequence>
<dbReference type="AlphaFoldDB" id="A0A9N9FIT6"/>
<organism evidence="1 2">
    <name type="scientific">Ambispora leptoticha</name>
    <dbReference type="NCBI Taxonomy" id="144679"/>
    <lineage>
        <taxon>Eukaryota</taxon>
        <taxon>Fungi</taxon>
        <taxon>Fungi incertae sedis</taxon>
        <taxon>Mucoromycota</taxon>
        <taxon>Glomeromycotina</taxon>
        <taxon>Glomeromycetes</taxon>
        <taxon>Archaeosporales</taxon>
        <taxon>Ambisporaceae</taxon>
        <taxon>Ambispora</taxon>
    </lineage>
</organism>
<evidence type="ECO:0000313" key="1">
    <source>
        <dbReference type="EMBL" id="CAG8536043.1"/>
    </source>
</evidence>
<reference evidence="1" key="1">
    <citation type="submission" date="2021-06" db="EMBL/GenBank/DDBJ databases">
        <authorList>
            <person name="Kallberg Y."/>
            <person name="Tangrot J."/>
            <person name="Rosling A."/>
        </authorList>
    </citation>
    <scope>NUCLEOTIDE SEQUENCE</scope>
    <source>
        <strain evidence="1">FL130A</strain>
    </source>
</reference>
<keyword evidence="2" id="KW-1185">Reference proteome</keyword>
<evidence type="ECO:0000313" key="2">
    <source>
        <dbReference type="Proteomes" id="UP000789508"/>
    </source>
</evidence>